<dbReference type="AlphaFoldDB" id="A0A077ZTC4"/>
<proteinExistence type="predicted"/>
<sequence length="159" mass="18411">MNQTFSNLQDMTDYSFSNRKDRDVPRIKFSNQSQLQTDINSSNILVNSRNQLINKITTKNKQTGRTAKLAKQSSLIVYSDISPIVSIQNKEVLLPEIGLNKFRDESLVDSIAPTNPFTYEKNLSKMLVVRERERELKRINFERSRLNKTEVGFTNQNHS</sequence>
<dbReference type="Proteomes" id="UP000039865">
    <property type="component" value="Unassembled WGS sequence"/>
</dbReference>
<reference evidence="1 2" key="1">
    <citation type="submission" date="2014-06" db="EMBL/GenBank/DDBJ databases">
        <authorList>
            <person name="Swart Estienne"/>
        </authorList>
    </citation>
    <scope>NUCLEOTIDE SEQUENCE [LARGE SCALE GENOMIC DNA]</scope>
    <source>
        <strain evidence="1 2">130c</strain>
    </source>
</reference>
<organism evidence="1 2">
    <name type="scientific">Stylonychia lemnae</name>
    <name type="common">Ciliate</name>
    <dbReference type="NCBI Taxonomy" id="5949"/>
    <lineage>
        <taxon>Eukaryota</taxon>
        <taxon>Sar</taxon>
        <taxon>Alveolata</taxon>
        <taxon>Ciliophora</taxon>
        <taxon>Intramacronucleata</taxon>
        <taxon>Spirotrichea</taxon>
        <taxon>Stichotrichia</taxon>
        <taxon>Sporadotrichida</taxon>
        <taxon>Oxytrichidae</taxon>
        <taxon>Stylonychinae</taxon>
        <taxon>Stylonychia</taxon>
    </lineage>
</organism>
<protein>
    <submittedName>
        <fullName evidence="1">Uncharacterized protein</fullName>
    </submittedName>
</protein>
<gene>
    <name evidence="1" type="primary">Contig13380.g14274</name>
    <name evidence="1" type="ORF">STYLEM_2104</name>
</gene>
<evidence type="ECO:0000313" key="2">
    <source>
        <dbReference type="Proteomes" id="UP000039865"/>
    </source>
</evidence>
<dbReference type="InParanoid" id="A0A077ZTC4"/>
<accession>A0A077ZTC4</accession>
<keyword evidence="2" id="KW-1185">Reference proteome</keyword>
<evidence type="ECO:0000313" key="1">
    <source>
        <dbReference type="EMBL" id="CDW73132.1"/>
    </source>
</evidence>
<dbReference type="EMBL" id="CCKQ01002035">
    <property type="protein sequence ID" value="CDW73132.1"/>
    <property type="molecule type" value="Genomic_DNA"/>
</dbReference>
<name>A0A077ZTC4_STYLE</name>